<dbReference type="GO" id="GO:0003677">
    <property type="term" value="F:DNA binding"/>
    <property type="evidence" value="ECO:0007669"/>
    <property type="project" value="UniProtKB-KW"/>
</dbReference>
<accession>A0A2T0MD68</accession>
<keyword evidence="10" id="KW-1185">Reference proteome</keyword>
<dbReference type="Gene3D" id="1.10.10.10">
    <property type="entry name" value="Winged helix-like DNA-binding domain superfamily/Winged helix DNA-binding domain"/>
    <property type="match status" value="1"/>
</dbReference>
<comment type="caution">
    <text evidence="9">The sequence shown here is derived from an EMBL/GenBank/DDBJ whole genome shotgun (WGS) entry which is preliminary data.</text>
</comment>
<evidence type="ECO:0000259" key="7">
    <source>
        <dbReference type="Pfam" id="PF04542"/>
    </source>
</evidence>
<evidence type="ECO:0000256" key="2">
    <source>
        <dbReference type="ARBA" id="ARBA00023015"/>
    </source>
</evidence>
<dbReference type="Pfam" id="PF04542">
    <property type="entry name" value="Sigma70_r2"/>
    <property type="match status" value="1"/>
</dbReference>
<dbReference type="SUPFAM" id="SSF88946">
    <property type="entry name" value="Sigma2 domain of RNA polymerase sigma factors"/>
    <property type="match status" value="1"/>
</dbReference>
<dbReference type="PANTHER" id="PTHR43133">
    <property type="entry name" value="RNA POLYMERASE ECF-TYPE SIGMA FACTO"/>
    <property type="match status" value="1"/>
</dbReference>
<dbReference type="CDD" id="cd06171">
    <property type="entry name" value="Sigma70_r4"/>
    <property type="match status" value="1"/>
</dbReference>
<evidence type="ECO:0000256" key="4">
    <source>
        <dbReference type="ARBA" id="ARBA00023125"/>
    </source>
</evidence>
<dbReference type="PROSITE" id="PS01063">
    <property type="entry name" value="SIGMA70_ECF"/>
    <property type="match status" value="1"/>
</dbReference>
<feature type="domain" description="RNA polymerase sigma-70 region 2" evidence="7">
    <location>
        <begin position="24"/>
        <end position="91"/>
    </location>
</feature>
<dbReference type="RefSeq" id="WP_106147299.1">
    <property type="nucleotide sequence ID" value="NZ_PVYX01000002.1"/>
</dbReference>
<dbReference type="InterPro" id="IPR036388">
    <property type="entry name" value="WH-like_DNA-bd_sf"/>
</dbReference>
<feature type="domain" description="RNA polymerase sigma factor 70 region 4 type 2" evidence="8">
    <location>
        <begin position="127"/>
        <end position="176"/>
    </location>
</feature>
<sequence>MTDNTDQYLIKSTLKGDTKAFASLVTKHQNYVYTLVIRMIKTKEEAEEVTQDVFIKAYKSLKDFKGDSKFTTWLYRISYRAALDHIRKNKKRQKTNTLLEEITESNLTFIENPLEQLEDQERKDFIKRSIARLSESEAAIVTLFYFEELSIKEIGKVTRLTEDNVKVKLHRSRKKLYEFLQPHPVVNEKE</sequence>
<keyword evidence="5 6" id="KW-0804">Transcription</keyword>
<dbReference type="Gene3D" id="1.10.1740.10">
    <property type="match status" value="1"/>
</dbReference>
<evidence type="ECO:0000259" key="8">
    <source>
        <dbReference type="Pfam" id="PF08281"/>
    </source>
</evidence>
<dbReference type="InterPro" id="IPR014284">
    <property type="entry name" value="RNA_pol_sigma-70_dom"/>
</dbReference>
<comment type="similarity">
    <text evidence="1 6">Belongs to the sigma-70 factor family. ECF subfamily.</text>
</comment>
<keyword evidence="4 6" id="KW-0238">DNA-binding</keyword>
<keyword evidence="3 6" id="KW-0731">Sigma factor</keyword>
<evidence type="ECO:0000256" key="5">
    <source>
        <dbReference type="ARBA" id="ARBA00023163"/>
    </source>
</evidence>
<dbReference type="InterPro" id="IPR013249">
    <property type="entry name" value="RNA_pol_sigma70_r4_t2"/>
</dbReference>
<dbReference type="PANTHER" id="PTHR43133:SF51">
    <property type="entry name" value="RNA POLYMERASE SIGMA FACTOR"/>
    <property type="match status" value="1"/>
</dbReference>
<dbReference type="InterPro" id="IPR000838">
    <property type="entry name" value="RNA_pol_sigma70_ECF_CS"/>
</dbReference>
<dbReference type="OrthoDB" id="1027298at2"/>
<proteinExistence type="inferred from homology"/>
<dbReference type="GO" id="GO:0006352">
    <property type="term" value="P:DNA-templated transcription initiation"/>
    <property type="evidence" value="ECO:0007669"/>
    <property type="project" value="InterPro"/>
</dbReference>
<dbReference type="InterPro" id="IPR013325">
    <property type="entry name" value="RNA_pol_sigma_r2"/>
</dbReference>
<evidence type="ECO:0000313" key="9">
    <source>
        <dbReference type="EMBL" id="PRX55439.1"/>
    </source>
</evidence>
<dbReference type="InterPro" id="IPR007627">
    <property type="entry name" value="RNA_pol_sigma70_r2"/>
</dbReference>
<evidence type="ECO:0000313" key="10">
    <source>
        <dbReference type="Proteomes" id="UP000237640"/>
    </source>
</evidence>
<dbReference type="SUPFAM" id="SSF88659">
    <property type="entry name" value="Sigma3 and sigma4 domains of RNA polymerase sigma factors"/>
    <property type="match status" value="1"/>
</dbReference>
<evidence type="ECO:0000256" key="1">
    <source>
        <dbReference type="ARBA" id="ARBA00010641"/>
    </source>
</evidence>
<name>A0A2T0MD68_9FLAO</name>
<reference evidence="9 10" key="1">
    <citation type="submission" date="2018-03" db="EMBL/GenBank/DDBJ databases">
        <title>Genomic Encyclopedia of Archaeal and Bacterial Type Strains, Phase II (KMG-II): from individual species to whole genera.</title>
        <authorList>
            <person name="Goeker M."/>
        </authorList>
    </citation>
    <scope>NUCLEOTIDE SEQUENCE [LARGE SCALE GENOMIC DNA]</scope>
    <source>
        <strain evidence="9 10">DSM 25027</strain>
    </source>
</reference>
<dbReference type="GO" id="GO:0016987">
    <property type="term" value="F:sigma factor activity"/>
    <property type="evidence" value="ECO:0007669"/>
    <property type="project" value="UniProtKB-KW"/>
</dbReference>
<protein>
    <recommendedName>
        <fullName evidence="6">RNA polymerase sigma factor</fullName>
    </recommendedName>
</protein>
<evidence type="ECO:0000256" key="3">
    <source>
        <dbReference type="ARBA" id="ARBA00023082"/>
    </source>
</evidence>
<dbReference type="InterPro" id="IPR013324">
    <property type="entry name" value="RNA_pol_sigma_r3/r4-like"/>
</dbReference>
<dbReference type="EMBL" id="PVYX01000002">
    <property type="protein sequence ID" value="PRX55439.1"/>
    <property type="molecule type" value="Genomic_DNA"/>
</dbReference>
<gene>
    <name evidence="9" type="ORF">CLV81_3851</name>
</gene>
<dbReference type="Pfam" id="PF08281">
    <property type="entry name" value="Sigma70_r4_2"/>
    <property type="match status" value="1"/>
</dbReference>
<evidence type="ECO:0000256" key="6">
    <source>
        <dbReference type="RuleBase" id="RU000716"/>
    </source>
</evidence>
<dbReference type="NCBIfam" id="TIGR02937">
    <property type="entry name" value="sigma70-ECF"/>
    <property type="match status" value="1"/>
</dbReference>
<organism evidence="9 10">
    <name type="scientific">Flagellimonas meridianipacifica</name>
    <dbReference type="NCBI Taxonomy" id="1080225"/>
    <lineage>
        <taxon>Bacteria</taxon>
        <taxon>Pseudomonadati</taxon>
        <taxon>Bacteroidota</taxon>
        <taxon>Flavobacteriia</taxon>
        <taxon>Flavobacteriales</taxon>
        <taxon>Flavobacteriaceae</taxon>
        <taxon>Flagellimonas</taxon>
    </lineage>
</organism>
<dbReference type="Proteomes" id="UP000237640">
    <property type="component" value="Unassembled WGS sequence"/>
</dbReference>
<dbReference type="InterPro" id="IPR039425">
    <property type="entry name" value="RNA_pol_sigma-70-like"/>
</dbReference>
<dbReference type="AlphaFoldDB" id="A0A2T0MD68"/>
<keyword evidence="2 6" id="KW-0805">Transcription regulation</keyword>